<sequence length="236" mass="26182">MVLASTDERGRRETKALVLSLLKDSTRGHVGGGADGSPPGIISSSETLYGSCRGCLDRLRRLLAEASSEPAYSTAVARRIALEADNLVWLVEMLVASQHACDGFVALWSGQAELAPRFRAKENATARYFVGHGLTMDENYFTNSSWYKLLEALALASLIDDEKKLDNCQFDLWKQYYVAACVAVFGKLRRSRRLDAVQSGCTALSISNRGPHGRHQRRRLLGCSGHRIRQWHCHTV</sequence>
<dbReference type="ExpressionAtlas" id="A0A1D6DWZ0">
    <property type="expression patterns" value="baseline"/>
</dbReference>
<evidence type="ECO:0000256" key="2">
    <source>
        <dbReference type="ARBA" id="ARBA00004906"/>
    </source>
</evidence>
<evidence type="ECO:0000259" key="4">
    <source>
        <dbReference type="Pfam" id="PF25553"/>
    </source>
</evidence>
<evidence type="ECO:0000313" key="5">
    <source>
        <dbReference type="EMBL" id="ONM13186.1"/>
    </source>
</evidence>
<comment type="function">
    <text evidence="1">May act as a substrate-specific adapter of an E3 ubiquitin-protein ligase complex (CUL3-RBX1-BTB) which mediates the ubiquitination and subsequent proteasomal degradation of target proteins.</text>
</comment>
<evidence type="ECO:0000256" key="1">
    <source>
        <dbReference type="ARBA" id="ARBA00002668"/>
    </source>
</evidence>
<feature type="domain" description="At3g05675-like ankyrin-like" evidence="4">
    <location>
        <begin position="4"/>
        <end position="127"/>
    </location>
</feature>
<protein>
    <recommendedName>
        <fullName evidence="4">At3g05675-like ankyrin-like domain-containing protein</fullName>
    </recommendedName>
</protein>
<keyword evidence="3" id="KW-0833">Ubl conjugation pathway</keyword>
<dbReference type="IntAct" id="A0A1D6DWZ0">
    <property type="interactions" value="1"/>
</dbReference>
<dbReference type="Pfam" id="PF25553">
    <property type="entry name" value="BTB-POZ_ANK-like"/>
    <property type="match status" value="1"/>
</dbReference>
<dbReference type="InterPro" id="IPR038920">
    <property type="entry name" value="At3g05675-like"/>
</dbReference>
<dbReference type="InterPro" id="IPR058039">
    <property type="entry name" value="At3g05675-like_ankyrin"/>
</dbReference>
<dbReference type="AlphaFoldDB" id="A0A1D6DWZ0"/>
<reference evidence="5" key="1">
    <citation type="submission" date="2015-12" db="EMBL/GenBank/DDBJ databases">
        <title>Update maize B73 reference genome by single molecule sequencing technologies.</title>
        <authorList>
            <consortium name="Maize Genome Sequencing Project"/>
            <person name="Ware D."/>
        </authorList>
    </citation>
    <scope>NUCLEOTIDE SEQUENCE [LARGE SCALE GENOMIC DNA]</scope>
    <source>
        <tissue evidence="5">Seedling</tissue>
    </source>
</reference>
<comment type="pathway">
    <text evidence="2">Protein modification; protein ubiquitination.</text>
</comment>
<gene>
    <name evidence="5" type="ORF">ZEAMMB73_Zm00001d002134</name>
</gene>
<dbReference type="GO" id="GO:0016567">
    <property type="term" value="P:protein ubiquitination"/>
    <property type="evidence" value="ECO:0007669"/>
    <property type="project" value="UniProtKB-UniPathway"/>
</dbReference>
<evidence type="ECO:0000256" key="3">
    <source>
        <dbReference type="ARBA" id="ARBA00022786"/>
    </source>
</evidence>
<dbReference type="PANTHER" id="PTHR31060">
    <property type="entry name" value="OSJNBA0011J08.25 PROTEIN-RELATED"/>
    <property type="match status" value="1"/>
</dbReference>
<dbReference type="PANTHER" id="PTHR31060:SF29">
    <property type="entry name" value="BTB DOMAIN-CONTAINING PROTEIN"/>
    <property type="match status" value="1"/>
</dbReference>
<dbReference type="EMBL" id="CM007648">
    <property type="protein sequence ID" value="ONM13186.1"/>
    <property type="molecule type" value="Genomic_DNA"/>
</dbReference>
<dbReference type="InParanoid" id="A0A1D6DWZ0"/>
<accession>A0A1D6DWZ0</accession>
<dbReference type="UniPathway" id="UPA00143"/>
<proteinExistence type="predicted"/>
<name>A0A1D6DWZ0_MAIZE</name>
<organism evidence="5">
    <name type="scientific">Zea mays</name>
    <name type="common">Maize</name>
    <dbReference type="NCBI Taxonomy" id="4577"/>
    <lineage>
        <taxon>Eukaryota</taxon>
        <taxon>Viridiplantae</taxon>
        <taxon>Streptophyta</taxon>
        <taxon>Embryophyta</taxon>
        <taxon>Tracheophyta</taxon>
        <taxon>Spermatophyta</taxon>
        <taxon>Magnoliopsida</taxon>
        <taxon>Liliopsida</taxon>
        <taxon>Poales</taxon>
        <taxon>Poaceae</taxon>
        <taxon>PACMAD clade</taxon>
        <taxon>Panicoideae</taxon>
        <taxon>Andropogonodae</taxon>
        <taxon>Andropogoneae</taxon>
        <taxon>Tripsacinae</taxon>
        <taxon>Zea</taxon>
    </lineage>
</organism>